<dbReference type="Gene3D" id="1.10.10.10">
    <property type="entry name" value="Winged helix-like DNA-binding domain superfamily/Winged helix DNA-binding domain"/>
    <property type="match status" value="1"/>
</dbReference>
<keyword evidence="3" id="KW-0238">DNA-binding</keyword>
<reference evidence="7" key="1">
    <citation type="journal article" date="2019" name="Int. J. Syst. Evol. Microbiol.">
        <title>The Global Catalogue of Microorganisms (GCM) 10K type strain sequencing project: providing services to taxonomists for standard genome sequencing and annotation.</title>
        <authorList>
            <consortium name="The Broad Institute Genomics Platform"/>
            <consortium name="The Broad Institute Genome Sequencing Center for Infectious Disease"/>
            <person name="Wu L."/>
            <person name="Ma J."/>
        </authorList>
    </citation>
    <scope>NUCLEOTIDE SEQUENCE [LARGE SCALE GENOMIC DNA]</scope>
    <source>
        <strain evidence="7">JCM 17137</strain>
    </source>
</reference>
<evidence type="ECO:0000313" key="6">
    <source>
        <dbReference type="EMBL" id="GAA3753785.1"/>
    </source>
</evidence>
<evidence type="ECO:0000256" key="2">
    <source>
        <dbReference type="ARBA" id="ARBA00023015"/>
    </source>
</evidence>
<comment type="similarity">
    <text evidence="1">Belongs to the LysR transcriptional regulatory family.</text>
</comment>
<name>A0ABP7G3X1_9ACTN</name>
<dbReference type="PROSITE" id="PS50931">
    <property type="entry name" value="HTH_LYSR"/>
    <property type="match status" value="1"/>
</dbReference>
<organism evidence="6 7">
    <name type="scientific">Salinactinospora qingdaonensis</name>
    <dbReference type="NCBI Taxonomy" id="702744"/>
    <lineage>
        <taxon>Bacteria</taxon>
        <taxon>Bacillati</taxon>
        <taxon>Actinomycetota</taxon>
        <taxon>Actinomycetes</taxon>
        <taxon>Streptosporangiales</taxon>
        <taxon>Nocardiopsidaceae</taxon>
        <taxon>Salinactinospora</taxon>
    </lineage>
</organism>
<gene>
    <name evidence="6" type="ORF">GCM10022402_35640</name>
</gene>
<dbReference type="PRINTS" id="PR00039">
    <property type="entry name" value="HTHLYSR"/>
</dbReference>
<dbReference type="SUPFAM" id="SSF53850">
    <property type="entry name" value="Periplasmic binding protein-like II"/>
    <property type="match status" value="1"/>
</dbReference>
<evidence type="ECO:0000256" key="3">
    <source>
        <dbReference type="ARBA" id="ARBA00023125"/>
    </source>
</evidence>
<dbReference type="InterPro" id="IPR005119">
    <property type="entry name" value="LysR_subst-bd"/>
</dbReference>
<dbReference type="CDD" id="cd08417">
    <property type="entry name" value="PBP2_Nitroaromatics_like"/>
    <property type="match status" value="1"/>
</dbReference>
<comment type="caution">
    <text evidence="6">The sequence shown here is derived from an EMBL/GenBank/DDBJ whole genome shotgun (WGS) entry which is preliminary data.</text>
</comment>
<evidence type="ECO:0000256" key="4">
    <source>
        <dbReference type="ARBA" id="ARBA00023163"/>
    </source>
</evidence>
<dbReference type="RefSeq" id="WP_344973332.1">
    <property type="nucleotide sequence ID" value="NZ_BAABDD010000018.1"/>
</dbReference>
<dbReference type="Proteomes" id="UP001500908">
    <property type="component" value="Unassembled WGS sequence"/>
</dbReference>
<evidence type="ECO:0000256" key="1">
    <source>
        <dbReference type="ARBA" id="ARBA00009437"/>
    </source>
</evidence>
<accession>A0ABP7G3X1</accession>
<dbReference type="InterPro" id="IPR000847">
    <property type="entry name" value="LysR_HTH_N"/>
</dbReference>
<dbReference type="InterPro" id="IPR050389">
    <property type="entry name" value="LysR-type_TF"/>
</dbReference>
<dbReference type="InterPro" id="IPR037402">
    <property type="entry name" value="YidZ_PBP2"/>
</dbReference>
<dbReference type="InterPro" id="IPR036388">
    <property type="entry name" value="WH-like_DNA-bd_sf"/>
</dbReference>
<dbReference type="Pfam" id="PF00126">
    <property type="entry name" value="HTH_1"/>
    <property type="match status" value="1"/>
</dbReference>
<dbReference type="PANTHER" id="PTHR30118">
    <property type="entry name" value="HTH-TYPE TRANSCRIPTIONAL REGULATOR LEUO-RELATED"/>
    <property type="match status" value="1"/>
</dbReference>
<evidence type="ECO:0000313" key="7">
    <source>
        <dbReference type="Proteomes" id="UP001500908"/>
    </source>
</evidence>
<dbReference type="SUPFAM" id="SSF46785">
    <property type="entry name" value="Winged helix' DNA-binding domain"/>
    <property type="match status" value="1"/>
</dbReference>
<dbReference type="PANTHER" id="PTHR30118:SF15">
    <property type="entry name" value="TRANSCRIPTIONAL REGULATORY PROTEIN"/>
    <property type="match status" value="1"/>
</dbReference>
<keyword evidence="4" id="KW-0804">Transcription</keyword>
<sequence length="311" mass="34847">MNLANLDLNLLVALHALLQEHNVTRAAERVGLSQPAMSAALARLRRHFDDDLLVRSGNRFELSTLGRELSTQTDMACHVVERVFSAQAGFDPATSQREFTIMTSDYPMAVLSRPLTTALREQAPGVRLRFPRINTLAVHDIDTTLRSIDGVLLPHGFITDQPAVDLYTDRWVCVAAEDHPSIGERLTMDDVRRLPWVVTYQRPTSYAPAAEQLDILDIEPHIEFTVEGFLAVPLLVAGTDRIALLQERLARRLLPLGGFRILECPFQPTPLVEAMWWHPTHRHDPGHTWLRGFLAEVGKQADGEAPLTDAH</sequence>
<dbReference type="InterPro" id="IPR036390">
    <property type="entry name" value="WH_DNA-bd_sf"/>
</dbReference>
<dbReference type="EMBL" id="BAABDD010000018">
    <property type="protein sequence ID" value="GAA3753785.1"/>
    <property type="molecule type" value="Genomic_DNA"/>
</dbReference>
<evidence type="ECO:0000259" key="5">
    <source>
        <dbReference type="PROSITE" id="PS50931"/>
    </source>
</evidence>
<keyword evidence="2" id="KW-0805">Transcription regulation</keyword>
<keyword evidence="7" id="KW-1185">Reference proteome</keyword>
<feature type="domain" description="HTH lysR-type" evidence="5">
    <location>
        <begin position="6"/>
        <end position="63"/>
    </location>
</feature>
<proteinExistence type="inferred from homology"/>
<protein>
    <submittedName>
        <fullName evidence="6">LysR family transcriptional regulator</fullName>
    </submittedName>
</protein>
<dbReference type="Gene3D" id="3.40.190.10">
    <property type="entry name" value="Periplasmic binding protein-like II"/>
    <property type="match status" value="2"/>
</dbReference>
<dbReference type="Pfam" id="PF03466">
    <property type="entry name" value="LysR_substrate"/>
    <property type="match status" value="1"/>
</dbReference>